<keyword evidence="2" id="KW-1185">Reference proteome</keyword>
<organism evidence="1 2">
    <name type="scientific">Neophaeococcomyces mojaviensis</name>
    <dbReference type="NCBI Taxonomy" id="3383035"/>
    <lineage>
        <taxon>Eukaryota</taxon>
        <taxon>Fungi</taxon>
        <taxon>Dikarya</taxon>
        <taxon>Ascomycota</taxon>
        <taxon>Pezizomycotina</taxon>
        <taxon>Eurotiomycetes</taxon>
        <taxon>Chaetothyriomycetidae</taxon>
        <taxon>Chaetothyriales</taxon>
        <taxon>Chaetothyriales incertae sedis</taxon>
        <taxon>Neophaeococcomyces</taxon>
    </lineage>
</organism>
<sequence length="740" mass="82203">MATTCPALLQDPSKLHQDFTTLRVCDDIVFSDSLQAFVVTRYNDIVTVLDNPEVFSSKPTVPEPPEFVAAQIGAKCPLRGTLLGLDNPDHDRLRKSVSSFFVPRRLIRFEPLIGKLANELLDDFVGEGSINIKSRFALPLPLKIVSAVAGLDPARWEWVGQSLALFGGHEELSGGTFDEKIQAIIEFHEHVAELIEARRTDRRDDLISHIWNERDAQNVVMTDFEHLSMIPGLLLAGHETTTNLLSMGLNHLLHRKLWDQINYDDTMRASAIEELLRFESAITGMRREVVKAFQLGNLSLKPGDQVFCAYNSGSRDSTRFTNAQEIIPDRKFDTQHLGFGRGMHACLGAPLARLILRIEMRSLHARLPGLRLAEPYEKREYQHVHEGRGVKRLTVAWDAEAALSLSKHKTDAALAAPKQIAKQSMSEPLLALVESVWSPARNVLAIDLRPLSARTSPGWLAGAHVDIPVGALGFRQYSIHSDPKEQDRFSIAVLLEERGTGGSKHIHSTVQQGQHLKIRGPRNHFALRPAKSYLFIAGGIGITPVRSMIFSARSNQIPYQAFYLGSARKAMAFSSDLSTDACVTLWPKDELGLFDLETLRKIDLEDTLIYCCGPTRLISAVENLFAYLPSGVLNVEKFANDTLTEFDSTSNKPFEVVLDRSGRILQVPAEKSLLKVLNENGAAILSTCSKGVCGTCEVGVLEGVPEHRDTVLTREEKLDRKSMMPCVSRCSGARLVLDLW</sequence>
<dbReference type="Proteomes" id="UP001172386">
    <property type="component" value="Unassembled WGS sequence"/>
</dbReference>
<proteinExistence type="predicted"/>
<name>A0ACC2ZUS2_9EURO</name>
<protein>
    <submittedName>
        <fullName evidence="1">Uncharacterized protein</fullName>
    </submittedName>
</protein>
<reference evidence="1" key="1">
    <citation type="submission" date="2022-10" db="EMBL/GenBank/DDBJ databases">
        <title>Culturing micro-colonial fungi from biological soil crusts in the Mojave desert and describing Neophaeococcomyces mojavensis, and introducing the new genera and species Taxawa tesnikishii.</title>
        <authorList>
            <person name="Kurbessoian T."/>
            <person name="Stajich J.E."/>
        </authorList>
    </citation>
    <scope>NUCLEOTIDE SEQUENCE</scope>
    <source>
        <strain evidence="1">JES_112</strain>
    </source>
</reference>
<gene>
    <name evidence="1" type="ORF">H2198_009394</name>
</gene>
<accession>A0ACC2ZUS2</accession>
<evidence type="ECO:0000313" key="2">
    <source>
        <dbReference type="Proteomes" id="UP001172386"/>
    </source>
</evidence>
<dbReference type="EMBL" id="JAPDRQ010000264">
    <property type="protein sequence ID" value="KAJ9651328.1"/>
    <property type="molecule type" value="Genomic_DNA"/>
</dbReference>
<evidence type="ECO:0000313" key="1">
    <source>
        <dbReference type="EMBL" id="KAJ9651328.1"/>
    </source>
</evidence>
<comment type="caution">
    <text evidence="1">The sequence shown here is derived from an EMBL/GenBank/DDBJ whole genome shotgun (WGS) entry which is preliminary data.</text>
</comment>